<evidence type="ECO:0000313" key="1">
    <source>
        <dbReference type="EMBL" id="WVZ12877.1"/>
    </source>
</evidence>
<proteinExistence type="predicted"/>
<keyword evidence="2" id="KW-1185">Reference proteome</keyword>
<dbReference type="EMBL" id="CP144696">
    <property type="protein sequence ID" value="WVZ12877.1"/>
    <property type="molecule type" value="Genomic_DNA"/>
</dbReference>
<dbReference type="Proteomes" id="UP001374535">
    <property type="component" value="Chromosome 5"/>
</dbReference>
<name>A0AAQ3NQK1_VIGMU</name>
<organism evidence="1 2">
    <name type="scientific">Vigna mungo</name>
    <name type="common">Black gram</name>
    <name type="synonym">Phaseolus mungo</name>
    <dbReference type="NCBI Taxonomy" id="3915"/>
    <lineage>
        <taxon>Eukaryota</taxon>
        <taxon>Viridiplantae</taxon>
        <taxon>Streptophyta</taxon>
        <taxon>Embryophyta</taxon>
        <taxon>Tracheophyta</taxon>
        <taxon>Spermatophyta</taxon>
        <taxon>Magnoliopsida</taxon>
        <taxon>eudicotyledons</taxon>
        <taxon>Gunneridae</taxon>
        <taxon>Pentapetalae</taxon>
        <taxon>rosids</taxon>
        <taxon>fabids</taxon>
        <taxon>Fabales</taxon>
        <taxon>Fabaceae</taxon>
        <taxon>Papilionoideae</taxon>
        <taxon>50 kb inversion clade</taxon>
        <taxon>NPAAA clade</taxon>
        <taxon>indigoferoid/millettioid clade</taxon>
        <taxon>Phaseoleae</taxon>
        <taxon>Vigna</taxon>
    </lineage>
</organism>
<sequence length="102" mass="11465">MKEKNTSIINNYSIIPESCMHNNSDIEQINENFMCTNVSFKVSVFRGIIAPRCHLAMDGILHLRNGKMTWRQYLVGIGGGGFGNKKTNLKNFGIPKAMRDTS</sequence>
<protein>
    <submittedName>
        <fullName evidence="1">Uncharacterized protein</fullName>
    </submittedName>
</protein>
<reference evidence="1 2" key="1">
    <citation type="journal article" date="2023" name="Life. Sci Alliance">
        <title>Evolutionary insights into 3D genome organization and epigenetic landscape of Vigna mungo.</title>
        <authorList>
            <person name="Junaid A."/>
            <person name="Singh B."/>
            <person name="Bhatia S."/>
        </authorList>
    </citation>
    <scope>NUCLEOTIDE SEQUENCE [LARGE SCALE GENOMIC DNA]</scope>
    <source>
        <strain evidence="1">Urdbean</strain>
    </source>
</reference>
<accession>A0AAQ3NQK1</accession>
<dbReference type="AlphaFoldDB" id="A0AAQ3NQK1"/>
<gene>
    <name evidence="1" type="ORF">V8G54_017407</name>
</gene>
<evidence type="ECO:0000313" key="2">
    <source>
        <dbReference type="Proteomes" id="UP001374535"/>
    </source>
</evidence>